<dbReference type="PANTHER" id="PTHR46201:SF6">
    <property type="entry name" value="PHD FINGER PLANT-LIKE PROTEIN"/>
    <property type="match status" value="1"/>
</dbReference>
<evidence type="ECO:0000313" key="7">
    <source>
        <dbReference type="EMBL" id="EOA37671.1"/>
    </source>
</evidence>
<dbReference type="Pfam" id="PF25874">
    <property type="entry name" value="WHD_plant_repro"/>
    <property type="match status" value="1"/>
</dbReference>
<dbReference type="KEGG" id="crb:17898547"/>
<dbReference type="SMART" id="SM00249">
    <property type="entry name" value="PHD"/>
    <property type="match status" value="1"/>
</dbReference>
<dbReference type="Proteomes" id="UP000029121">
    <property type="component" value="Unassembled WGS sequence"/>
</dbReference>
<keyword evidence="3" id="KW-0862">Zinc</keyword>
<dbReference type="InterPro" id="IPR058054">
    <property type="entry name" value="Znf_MS1-like"/>
</dbReference>
<dbReference type="STRING" id="81985.R0GPF5"/>
<keyword evidence="8" id="KW-1185">Reference proteome</keyword>
<gene>
    <name evidence="7" type="ORF">CARUB_v10012280mg</name>
</gene>
<dbReference type="InterPro" id="IPR011011">
    <property type="entry name" value="Znf_FYVE_PHD"/>
</dbReference>
<keyword evidence="1" id="KW-0479">Metal-binding</keyword>
<evidence type="ECO:0000256" key="2">
    <source>
        <dbReference type="ARBA" id="ARBA00022771"/>
    </source>
</evidence>
<evidence type="ECO:0000259" key="6">
    <source>
        <dbReference type="SMART" id="SM00249"/>
    </source>
</evidence>
<organism evidence="7 8">
    <name type="scientific">Capsella rubella</name>
    <dbReference type="NCBI Taxonomy" id="81985"/>
    <lineage>
        <taxon>Eukaryota</taxon>
        <taxon>Viridiplantae</taxon>
        <taxon>Streptophyta</taxon>
        <taxon>Embryophyta</taxon>
        <taxon>Tracheophyta</taxon>
        <taxon>Spermatophyta</taxon>
        <taxon>Magnoliopsida</taxon>
        <taxon>eudicotyledons</taxon>
        <taxon>Gunneridae</taxon>
        <taxon>Pentapetalae</taxon>
        <taxon>rosids</taxon>
        <taxon>malvids</taxon>
        <taxon>Brassicales</taxon>
        <taxon>Brassicaceae</taxon>
        <taxon>Camelineae</taxon>
        <taxon>Capsella</taxon>
    </lineage>
</organism>
<evidence type="ECO:0000256" key="3">
    <source>
        <dbReference type="ARBA" id="ARBA00022833"/>
    </source>
</evidence>
<evidence type="ECO:0000256" key="1">
    <source>
        <dbReference type="ARBA" id="ARBA00022723"/>
    </source>
</evidence>
<keyword evidence="5" id="KW-0804">Transcription</keyword>
<dbReference type="Gene3D" id="3.30.40.10">
    <property type="entry name" value="Zinc/RING finger domain, C3HC4 (zinc finger)"/>
    <property type="match status" value="1"/>
</dbReference>
<dbReference type="SUPFAM" id="SSF57903">
    <property type="entry name" value="FYVE/PHD zinc finger"/>
    <property type="match status" value="1"/>
</dbReference>
<dbReference type="GO" id="GO:0008270">
    <property type="term" value="F:zinc ion binding"/>
    <property type="evidence" value="ECO:0007669"/>
    <property type="project" value="UniProtKB-KW"/>
</dbReference>
<reference evidence="8" key="1">
    <citation type="journal article" date="2013" name="Nat. Genet.">
        <title>The Capsella rubella genome and the genomic consequences of rapid mating system evolution.</title>
        <authorList>
            <person name="Slotte T."/>
            <person name="Hazzouri K.M."/>
            <person name="Agren J.A."/>
            <person name="Koenig D."/>
            <person name="Maumus F."/>
            <person name="Guo Y.L."/>
            <person name="Steige K."/>
            <person name="Platts A.E."/>
            <person name="Escobar J.S."/>
            <person name="Newman L.K."/>
            <person name="Wang W."/>
            <person name="Mandakova T."/>
            <person name="Vello E."/>
            <person name="Smith L.M."/>
            <person name="Henz S.R."/>
            <person name="Steffen J."/>
            <person name="Takuno S."/>
            <person name="Brandvain Y."/>
            <person name="Coop G."/>
            <person name="Andolfatto P."/>
            <person name="Hu T.T."/>
            <person name="Blanchette M."/>
            <person name="Clark R.M."/>
            <person name="Quesneville H."/>
            <person name="Nordborg M."/>
            <person name="Gaut B.S."/>
            <person name="Lysak M.A."/>
            <person name="Jenkins J."/>
            <person name="Grimwood J."/>
            <person name="Chapman J."/>
            <person name="Prochnik S."/>
            <person name="Shu S."/>
            <person name="Rokhsar D."/>
            <person name="Schmutz J."/>
            <person name="Weigel D."/>
            <person name="Wright S.I."/>
        </authorList>
    </citation>
    <scope>NUCLEOTIDE SEQUENCE [LARGE SCALE GENOMIC DNA]</scope>
    <source>
        <strain evidence="8">cv. Monte Gargano</strain>
    </source>
</reference>
<dbReference type="InterPro" id="IPR057765">
    <property type="entry name" value="MS1-like_ubiquitin"/>
</dbReference>
<dbReference type="InterPro" id="IPR019787">
    <property type="entry name" value="Znf_PHD-finger"/>
</dbReference>
<dbReference type="CDD" id="cd15556">
    <property type="entry name" value="PHD_MMD1_like"/>
    <property type="match status" value="1"/>
</dbReference>
<protein>
    <recommendedName>
        <fullName evidence="6">Zinc finger PHD-type domain-containing protein</fullName>
    </recommendedName>
</protein>
<keyword evidence="2" id="KW-0863">Zinc-finger</keyword>
<name>R0GPF5_9BRAS</name>
<dbReference type="InterPro" id="IPR013083">
    <property type="entry name" value="Znf_RING/FYVE/PHD"/>
</dbReference>
<evidence type="ECO:0000256" key="5">
    <source>
        <dbReference type="ARBA" id="ARBA00023163"/>
    </source>
</evidence>
<dbReference type="AlphaFoldDB" id="R0GPF5"/>
<dbReference type="EMBL" id="KB870805">
    <property type="protein sequence ID" value="EOA37671.1"/>
    <property type="molecule type" value="Genomic_DNA"/>
</dbReference>
<keyword evidence="4" id="KW-0805">Transcription regulation</keyword>
<dbReference type="Pfam" id="PF25565">
    <property type="entry name" value="Ubiquitin_At1g33420"/>
    <property type="match status" value="1"/>
</dbReference>
<dbReference type="PANTHER" id="PTHR46201">
    <property type="entry name" value="PHD FINGER PROTEIN MALE MEIOCYTE DEATH 1-RELATED"/>
    <property type="match status" value="1"/>
</dbReference>
<accession>R0GPF5</accession>
<dbReference type="eggNOG" id="KOG1844">
    <property type="taxonomic scope" value="Eukaryota"/>
</dbReference>
<dbReference type="InterPro" id="IPR059080">
    <property type="entry name" value="WHD_PTC1"/>
</dbReference>
<dbReference type="InterPro" id="IPR001965">
    <property type="entry name" value="Znf_PHD"/>
</dbReference>
<dbReference type="OrthoDB" id="436852at2759"/>
<proteinExistence type="predicted"/>
<evidence type="ECO:0000256" key="4">
    <source>
        <dbReference type="ARBA" id="ARBA00023015"/>
    </source>
</evidence>
<evidence type="ECO:0000313" key="8">
    <source>
        <dbReference type="Proteomes" id="UP000029121"/>
    </source>
</evidence>
<sequence length="704" mass="78776">MAVMNGGRAAKRARRCNRISADLYDFSTFPSPEEINNGGDSTTAALPPFRDGIRTFLATHARVTFPPSTLFSSLVTWQIMLRPGDSTGDGGSDLSSRLISLDVVEEDVTRSSRSVYCDHCRVVGWSSHPVCRKRYHFIIRSGGDCKACSRCGNTQNLSEGSNCKWCSLALDIEDWVYSQLEDNTHLLHGVIHSNGFAHLLSLNGREGGSGFLTGRAIMDFWDRLCSSLAVRKASVMDVSRKYGMDYRLLHGITRGCSWYSEWGYEFKSGSYALTREAYQSAVDTLSAIPLSEFLYQGRNPRTQLHSTVGFYQSLSCSELLTVRDLFSFLLQLIREDRSKTTSKSSVLCAWTKSDVERVQQAMIKILKAAGGPRANWVTRWALKRSICKTASPQLIDYCLKHFGGVLADDGSRVVCSRCNPGSNDFEYRLEPVNNVHRLSNQDVNYASVEHVKRDLRYLYENLLHPQTMAKFRFQATRDKMIDAATKILDCKHFIKDYLSSTVNPFAINIWCCVELSDESKDCPSPPSELLVLPLNATVSDLKIEAAKAFQEVYAMFKRFEVEEFLGYGSIDDSITLKFLVGTNAAVQIKGRCYKHGLLRYRMERGVDNWKVDCKCGTKDDDGERMLACDVCGVWCHTRCAGIKNADELPSTFHCFRCIDMYSKRPKQSDNERGSSQVPKAGFVCRGESAAMGSGSNLSLTLSVG</sequence>
<feature type="domain" description="Zinc finger PHD-type" evidence="6">
    <location>
        <begin position="612"/>
        <end position="658"/>
    </location>
</feature>
<dbReference type="Pfam" id="PF00628">
    <property type="entry name" value="PHD"/>
    <property type="match status" value="1"/>
</dbReference>